<reference evidence="2" key="1">
    <citation type="submission" date="2020-01" db="EMBL/GenBank/DDBJ databases">
        <authorList>
            <person name="Meier V. D."/>
            <person name="Meier V D."/>
        </authorList>
    </citation>
    <scope>NUCLEOTIDE SEQUENCE</scope>
    <source>
        <strain evidence="2">HLG_WM_MAG_07</strain>
    </source>
</reference>
<proteinExistence type="predicted"/>
<keyword evidence="1" id="KW-0472">Membrane</keyword>
<evidence type="ECO:0000313" key="2">
    <source>
        <dbReference type="EMBL" id="CAA6801681.1"/>
    </source>
</evidence>
<protein>
    <recommendedName>
        <fullName evidence="3">DUF4760 domain-containing protein</fullName>
    </recommendedName>
</protein>
<keyword evidence="1" id="KW-0812">Transmembrane</keyword>
<keyword evidence="1" id="KW-1133">Transmembrane helix</keyword>
<dbReference type="AlphaFoldDB" id="A0A6S6RZZ0"/>
<gene>
    <name evidence="2" type="ORF">HELGO_WM10584</name>
</gene>
<organism evidence="2">
    <name type="scientific">uncultured Thiotrichaceae bacterium</name>
    <dbReference type="NCBI Taxonomy" id="298394"/>
    <lineage>
        <taxon>Bacteria</taxon>
        <taxon>Pseudomonadati</taxon>
        <taxon>Pseudomonadota</taxon>
        <taxon>Gammaproteobacteria</taxon>
        <taxon>Thiotrichales</taxon>
        <taxon>Thiotrichaceae</taxon>
        <taxon>environmental samples</taxon>
    </lineage>
</organism>
<dbReference type="EMBL" id="CACVAY010000009">
    <property type="protein sequence ID" value="CAA6801681.1"/>
    <property type="molecule type" value="Genomic_DNA"/>
</dbReference>
<accession>A0A6S6RZZ0</accession>
<feature type="transmembrane region" description="Helical" evidence="1">
    <location>
        <begin position="6"/>
        <end position="26"/>
    </location>
</feature>
<name>A0A6S6RZZ0_9GAMM</name>
<evidence type="ECO:0008006" key="3">
    <source>
        <dbReference type="Google" id="ProtNLM"/>
    </source>
</evidence>
<evidence type="ECO:0000256" key="1">
    <source>
        <dbReference type="SAM" id="Phobius"/>
    </source>
</evidence>
<sequence length="184" mass="22093">MIRLFLYALLALISTFVLALLTYLTWKLIKWLRAIMRQGEGVIESQKEYWRWRRSRKGKPDYYLKGDEVYSRIRVLCKKLPEPWFAETRVMIEMSDKLFRLAQETEDHGKPFRRFFTVTLPAMESFMVALVEDRSVMKAAEEAMARKNIAVFERDLQVYFDKGGSSRRLNFHILMEVIRQRLRR</sequence>